<keyword evidence="1" id="KW-1133">Transmembrane helix</keyword>
<keyword evidence="1" id="KW-0472">Membrane</keyword>
<reference evidence="2" key="1">
    <citation type="submission" date="2020-07" db="EMBL/GenBank/DDBJ databases">
        <title>Huge and variable diversity of episymbiotic CPR bacteria and DPANN archaea in groundwater ecosystems.</title>
        <authorList>
            <person name="He C.Y."/>
            <person name="Keren R."/>
            <person name="Whittaker M."/>
            <person name="Farag I.F."/>
            <person name="Doudna J."/>
            <person name="Cate J.H.D."/>
            <person name="Banfield J.F."/>
        </authorList>
    </citation>
    <scope>NUCLEOTIDE SEQUENCE</scope>
    <source>
        <strain evidence="2">NC_groundwater_1664_Pr3_B-0.1um_52_9</strain>
    </source>
</reference>
<evidence type="ECO:0000313" key="2">
    <source>
        <dbReference type="EMBL" id="MBI5247891.1"/>
    </source>
</evidence>
<protein>
    <submittedName>
        <fullName evidence="2">Uncharacterized protein</fullName>
    </submittedName>
</protein>
<comment type="caution">
    <text evidence="2">The sequence shown here is derived from an EMBL/GenBank/DDBJ whole genome shotgun (WGS) entry which is preliminary data.</text>
</comment>
<feature type="transmembrane region" description="Helical" evidence="1">
    <location>
        <begin position="12"/>
        <end position="32"/>
    </location>
</feature>
<gene>
    <name evidence="2" type="ORF">HY912_00220</name>
</gene>
<evidence type="ECO:0000256" key="1">
    <source>
        <dbReference type="SAM" id="Phobius"/>
    </source>
</evidence>
<organism evidence="2 3">
    <name type="scientific">Desulfomonile tiedjei</name>
    <dbReference type="NCBI Taxonomy" id="2358"/>
    <lineage>
        <taxon>Bacteria</taxon>
        <taxon>Pseudomonadati</taxon>
        <taxon>Thermodesulfobacteriota</taxon>
        <taxon>Desulfomonilia</taxon>
        <taxon>Desulfomonilales</taxon>
        <taxon>Desulfomonilaceae</taxon>
        <taxon>Desulfomonile</taxon>
    </lineage>
</organism>
<name>A0A9D6Z463_9BACT</name>
<keyword evidence="1" id="KW-0812">Transmembrane</keyword>
<dbReference type="AlphaFoldDB" id="A0A9D6Z463"/>
<evidence type="ECO:0000313" key="3">
    <source>
        <dbReference type="Proteomes" id="UP000807825"/>
    </source>
</evidence>
<dbReference type="Proteomes" id="UP000807825">
    <property type="component" value="Unassembled WGS sequence"/>
</dbReference>
<proteinExistence type="predicted"/>
<accession>A0A9D6Z463</accession>
<sequence>MFSEIAEISAVLAIIGTGILIVVAILLGPSLFSSYQNWRIKRGIGK</sequence>
<dbReference type="EMBL" id="JACRDE010000007">
    <property type="protein sequence ID" value="MBI5247891.1"/>
    <property type="molecule type" value="Genomic_DNA"/>
</dbReference>